<keyword evidence="4" id="KW-1185">Reference proteome</keyword>
<gene>
    <name evidence="3" type="ORF">LMG29542_01040</name>
</gene>
<protein>
    <recommendedName>
        <fullName evidence="5">Serine aminopeptidase S33 domain-containing protein</fullName>
    </recommendedName>
</protein>
<accession>A0A6J5D6P6</accession>
<dbReference type="PANTHER" id="PTHR22946:SF9">
    <property type="entry name" value="POLYKETIDE TRANSFERASE AF380"/>
    <property type="match status" value="1"/>
</dbReference>
<dbReference type="Gene3D" id="3.40.50.1820">
    <property type="entry name" value="alpha/beta hydrolase"/>
    <property type="match status" value="1"/>
</dbReference>
<evidence type="ECO:0008006" key="5">
    <source>
        <dbReference type="Google" id="ProtNLM"/>
    </source>
</evidence>
<evidence type="ECO:0000256" key="1">
    <source>
        <dbReference type="ARBA" id="ARBA00022801"/>
    </source>
</evidence>
<organism evidence="3 4">
    <name type="scientific">Paraburkholderia humisilvae</name>
    <dbReference type="NCBI Taxonomy" id="627669"/>
    <lineage>
        <taxon>Bacteria</taxon>
        <taxon>Pseudomonadati</taxon>
        <taxon>Pseudomonadota</taxon>
        <taxon>Betaproteobacteria</taxon>
        <taxon>Burkholderiales</taxon>
        <taxon>Burkholderiaceae</taxon>
        <taxon>Paraburkholderia</taxon>
    </lineage>
</organism>
<dbReference type="PANTHER" id="PTHR22946">
    <property type="entry name" value="DIENELACTONE HYDROLASE DOMAIN-CONTAINING PROTEIN-RELATED"/>
    <property type="match status" value="1"/>
</dbReference>
<reference evidence="3 4" key="1">
    <citation type="submission" date="2020-04" db="EMBL/GenBank/DDBJ databases">
        <authorList>
            <person name="De Canck E."/>
        </authorList>
    </citation>
    <scope>NUCLEOTIDE SEQUENCE [LARGE SCALE GENOMIC DNA]</scope>
    <source>
        <strain evidence="3 4">LMG 29542</strain>
    </source>
</reference>
<proteinExistence type="predicted"/>
<dbReference type="EMBL" id="CADIKH010000004">
    <property type="protein sequence ID" value="CAB3749593.1"/>
    <property type="molecule type" value="Genomic_DNA"/>
</dbReference>
<dbReference type="InterPro" id="IPR029058">
    <property type="entry name" value="AB_hydrolase_fold"/>
</dbReference>
<evidence type="ECO:0000313" key="4">
    <source>
        <dbReference type="Proteomes" id="UP000494363"/>
    </source>
</evidence>
<dbReference type="AlphaFoldDB" id="A0A6J5D6P6"/>
<dbReference type="InterPro" id="IPR050261">
    <property type="entry name" value="FrsA_esterase"/>
</dbReference>
<keyword evidence="2" id="KW-0732">Signal</keyword>
<evidence type="ECO:0000256" key="2">
    <source>
        <dbReference type="SAM" id="SignalP"/>
    </source>
</evidence>
<name>A0A6J5D6P6_9BURK</name>
<dbReference type="InterPro" id="IPR016986">
    <property type="entry name" value="UCP031982_abhydr"/>
</dbReference>
<keyword evidence="1" id="KW-0378">Hydrolase</keyword>
<dbReference type="PIRSF" id="PIRSF031982">
    <property type="entry name" value="UCP031982_abhydr"/>
    <property type="match status" value="1"/>
</dbReference>
<dbReference type="GO" id="GO:0052689">
    <property type="term" value="F:carboxylic ester hydrolase activity"/>
    <property type="evidence" value="ECO:0007669"/>
    <property type="project" value="UniProtKB-ARBA"/>
</dbReference>
<evidence type="ECO:0000313" key="3">
    <source>
        <dbReference type="EMBL" id="CAB3749593.1"/>
    </source>
</evidence>
<dbReference type="Proteomes" id="UP000494363">
    <property type="component" value="Unassembled WGS sequence"/>
</dbReference>
<dbReference type="SUPFAM" id="SSF53474">
    <property type="entry name" value="alpha/beta-Hydrolases"/>
    <property type="match status" value="1"/>
</dbReference>
<feature type="signal peptide" evidence="2">
    <location>
        <begin position="1"/>
        <end position="23"/>
    </location>
</feature>
<dbReference type="Pfam" id="PF03403">
    <property type="entry name" value="PAF-AH_p_II"/>
    <property type="match status" value="1"/>
</dbReference>
<sequence>MRDMLIKTAGCLLMLAVAAAAYAAPVGELHRVAFDPTASLRDAQHRTELRITVWYPATDDAVERPIVIGPPQKPLFNVGSAAPDAPFAAGARRPVILLSHGFGGSARVMGWFGIALARDGDIVVAVDHPGNNGVDPMTVPGALLSWERAEDLRVALDAIARDPVVGRHVDLSRLGLAGFSAGGYTSLVAAGARVQPTRLLQFCHAHPDDPTCLPQPEFAATLQDYERAIERPEIRAAFADAGSDHAIAHVRAVFVMAPALVPSLQPASLEALRVPVEIVLGNADTIAPPATNGVVAAKLIPHAVLTRFDGVTHDDFLSPCTDAGRATLPVCQQSAHQDDVHRLTIDAARAFFEEQLGAAQ</sequence>
<feature type="chain" id="PRO_5026842328" description="Serine aminopeptidase S33 domain-containing protein" evidence="2">
    <location>
        <begin position="24"/>
        <end position="360"/>
    </location>
</feature>